<dbReference type="PANTHER" id="PTHR12001">
    <property type="entry name" value="GERANYLGERANYL PYROPHOSPHATE SYNTHASE"/>
    <property type="match status" value="1"/>
</dbReference>
<dbReference type="SUPFAM" id="SSF48576">
    <property type="entry name" value="Terpenoid synthases"/>
    <property type="match status" value="1"/>
</dbReference>
<proteinExistence type="inferred from homology"/>
<evidence type="ECO:0000256" key="2">
    <source>
        <dbReference type="ARBA" id="ARBA00006706"/>
    </source>
</evidence>
<evidence type="ECO:0000256" key="5">
    <source>
        <dbReference type="ARBA" id="ARBA00022842"/>
    </source>
</evidence>
<evidence type="ECO:0000256" key="1">
    <source>
        <dbReference type="ARBA" id="ARBA00001946"/>
    </source>
</evidence>
<dbReference type="CDD" id="cd00685">
    <property type="entry name" value="Trans_IPPS_HT"/>
    <property type="match status" value="1"/>
</dbReference>
<keyword evidence="3 6" id="KW-0808">Transferase</keyword>
<evidence type="ECO:0000313" key="9">
    <source>
        <dbReference type="Proteomes" id="UP000442535"/>
    </source>
</evidence>
<dbReference type="AlphaFoldDB" id="A0A7K0K1U3"/>
<name>A0A7K0K1U3_9ACTO</name>
<dbReference type="GO" id="GO:0008299">
    <property type="term" value="P:isoprenoid biosynthetic process"/>
    <property type="evidence" value="ECO:0007669"/>
    <property type="project" value="InterPro"/>
</dbReference>
<evidence type="ECO:0000256" key="7">
    <source>
        <dbReference type="SAM" id="MobiDB-lite"/>
    </source>
</evidence>
<evidence type="ECO:0000256" key="4">
    <source>
        <dbReference type="ARBA" id="ARBA00022723"/>
    </source>
</evidence>
<dbReference type="PROSITE" id="PS00444">
    <property type="entry name" value="POLYPRENYL_SYNTHASE_2"/>
    <property type="match status" value="1"/>
</dbReference>
<reference evidence="8 9" key="1">
    <citation type="submission" date="2019-08" db="EMBL/GenBank/DDBJ databases">
        <title>In-depth cultivation of the pig gut microbiome towards novel bacterial diversity and tailored functional studies.</title>
        <authorList>
            <person name="Wylensek D."/>
            <person name="Hitch T.C.A."/>
            <person name="Clavel T."/>
        </authorList>
    </citation>
    <scope>NUCLEOTIDE SEQUENCE [LARGE SCALE GENOMIC DNA]</scope>
    <source>
        <strain evidence="8 9">RF-GAM-744-WT-7</strain>
    </source>
</reference>
<dbReference type="GO" id="GO:0046872">
    <property type="term" value="F:metal ion binding"/>
    <property type="evidence" value="ECO:0007669"/>
    <property type="project" value="UniProtKB-KW"/>
</dbReference>
<protein>
    <submittedName>
        <fullName evidence="8">Polyprenyl synthetase family protein</fullName>
    </submittedName>
</protein>
<comment type="similarity">
    <text evidence="2 6">Belongs to the FPP/GGPP synthase family.</text>
</comment>
<evidence type="ECO:0000256" key="3">
    <source>
        <dbReference type="ARBA" id="ARBA00022679"/>
    </source>
</evidence>
<organism evidence="8 9">
    <name type="scientific">Mobiluncus porci</name>
    <dbReference type="NCBI Taxonomy" id="2652278"/>
    <lineage>
        <taxon>Bacteria</taxon>
        <taxon>Bacillati</taxon>
        <taxon>Actinomycetota</taxon>
        <taxon>Actinomycetes</taxon>
        <taxon>Actinomycetales</taxon>
        <taxon>Actinomycetaceae</taxon>
        <taxon>Mobiluncus</taxon>
    </lineage>
</organism>
<keyword evidence="9" id="KW-1185">Reference proteome</keyword>
<dbReference type="Proteomes" id="UP000442535">
    <property type="component" value="Unassembled WGS sequence"/>
</dbReference>
<dbReference type="SFLD" id="SFLDS00005">
    <property type="entry name" value="Isoprenoid_Synthase_Type_I"/>
    <property type="match status" value="1"/>
</dbReference>
<sequence>MSETRANSESASSREEADSREALETRIRAGLEAVETRLTAETSTLDFETTDLVSHLRSAGGKRMRPVLTLLAAMLGETGDSFSADVINGAVAVELTHLASLYHDDLMDDATVRRGVEAAHLKWNNTLAVMAGDLIFARSSRIISTLGPRLVAQHATTFERLCLGQMHDIFGPSEADDPIEFYIGVLREKTGALIGTAAHYGAVLARCSEDVVAAVTDFGEDLGVAFQIADDVLDLQATVGQSGKTPGADLRDGTKTLPVLLLEKRASEGTASASDAMLLLDIQDLEGTDDDELLAKTVERLALHEVTAQTVELASQWVDRAVAHLEGIPESAVKSALVDFAHLQINRLK</sequence>
<dbReference type="PANTHER" id="PTHR12001:SF69">
    <property type="entry name" value="ALL TRANS-POLYPRENYL-DIPHOSPHATE SYNTHASE PDSS1"/>
    <property type="match status" value="1"/>
</dbReference>
<dbReference type="Gene3D" id="1.10.600.10">
    <property type="entry name" value="Farnesyl Diphosphate Synthase"/>
    <property type="match status" value="1"/>
</dbReference>
<evidence type="ECO:0000313" key="8">
    <source>
        <dbReference type="EMBL" id="MST49030.1"/>
    </source>
</evidence>
<dbReference type="InterPro" id="IPR033749">
    <property type="entry name" value="Polyprenyl_synt_CS"/>
</dbReference>
<keyword evidence="5" id="KW-0460">Magnesium</keyword>
<dbReference type="SFLD" id="SFLDG01017">
    <property type="entry name" value="Polyprenyl_Transferase_Like"/>
    <property type="match status" value="1"/>
</dbReference>
<accession>A0A7K0K1U3</accession>
<dbReference type="GO" id="GO:0004659">
    <property type="term" value="F:prenyltransferase activity"/>
    <property type="evidence" value="ECO:0007669"/>
    <property type="project" value="InterPro"/>
</dbReference>
<comment type="cofactor">
    <cofactor evidence="1">
        <name>Mg(2+)</name>
        <dbReference type="ChEBI" id="CHEBI:18420"/>
    </cofactor>
</comment>
<comment type="caution">
    <text evidence="8">The sequence shown here is derived from an EMBL/GenBank/DDBJ whole genome shotgun (WGS) entry which is preliminary data.</text>
</comment>
<gene>
    <name evidence="8" type="ORF">FYJ63_01980</name>
</gene>
<evidence type="ECO:0000256" key="6">
    <source>
        <dbReference type="RuleBase" id="RU004466"/>
    </source>
</evidence>
<dbReference type="InterPro" id="IPR000092">
    <property type="entry name" value="Polyprenyl_synt"/>
</dbReference>
<dbReference type="Pfam" id="PF00348">
    <property type="entry name" value="polyprenyl_synt"/>
    <property type="match status" value="1"/>
</dbReference>
<keyword evidence="4" id="KW-0479">Metal-binding</keyword>
<feature type="compositionally biased region" description="Basic and acidic residues" evidence="7">
    <location>
        <begin position="12"/>
        <end position="22"/>
    </location>
</feature>
<feature type="compositionally biased region" description="Low complexity" evidence="7">
    <location>
        <begin position="1"/>
        <end position="11"/>
    </location>
</feature>
<dbReference type="InterPro" id="IPR008949">
    <property type="entry name" value="Isoprenoid_synthase_dom_sf"/>
</dbReference>
<dbReference type="EMBL" id="VUMY01000002">
    <property type="protein sequence ID" value="MST49030.1"/>
    <property type="molecule type" value="Genomic_DNA"/>
</dbReference>
<feature type="region of interest" description="Disordered" evidence="7">
    <location>
        <begin position="1"/>
        <end position="22"/>
    </location>
</feature>